<feature type="compositionally biased region" description="Basic and acidic residues" evidence="1">
    <location>
        <begin position="87"/>
        <end position="128"/>
    </location>
</feature>
<name>A0A6A6SG62_9PLEO</name>
<reference evidence="2" key="1">
    <citation type="journal article" date="2020" name="Stud. Mycol.">
        <title>101 Dothideomycetes genomes: a test case for predicting lifestyles and emergence of pathogens.</title>
        <authorList>
            <person name="Haridas S."/>
            <person name="Albert R."/>
            <person name="Binder M."/>
            <person name="Bloem J."/>
            <person name="Labutti K."/>
            <person name="Salamov A."/>
            <person name="Andreopoulos B."/>
            <person name="Baker S."/>
            <person name="Barry K."/>
            <person name="Bills G."/>
            <person name="Bluhm B."/>
            <person name="Cannon C."/>
            <person name="Castanera R."/>
            <person name="Culley D."/>
            <person name="Daum C."/>
            <person name="Ezra D."/>
            <person name="Gonzalez J."/>
            <person name="Henrissat B."/>
            <person name="Kuo A."/>
            <person name="Liang C."/>
            <person name="Lipzen A."/>
            <person name="Lutzoni F."/>
            <person name="Magnuson J."/>
            <person name="Mondo S."/>
            <person name="Nolan M."/>
            <person name="Ohm R."/>
            <person name="Pangilinan J."/>
            <person name="Park H.-J."/>
            <person name="Ramirez L."/>
            <person name="Alfaro M."/>
            <person name="Sun H."/>
            <person name="Tritt A."/>
            <person name="Yoshinaga Y."/>
            <person name="Zwiers L.-H."/>
            <person name="Turgeon B."/>
            <person name="Goodwin S."/>
            <person name="Spatafora J."/>
            <person name="Crous P."/>
            <person name="Grigoriev I."/>
        </authorList>
    </citation>
    <scope>NUCLEOTIDE SEQUENCE</scope>
    <source>
        <strain evidence="2">CBS 473.64</strain>
    </source>
</reference>
<feature type="region of interest" description="Disordered" evidence="1">
    <location>
        <begin position="1"/>
        <end position="55"/>
    </location>
</feature>
<organism evidence="2 3">
    <name type="scientific">Massarina eburnea CBS 473.64</name>
    <dbReference type="NCBI Taxonomy" id="1395130"/>
    <lineage>
        <taxon>Eukaryota</taxon>
        <taxon>Fungi</taxon>
        <taxon>Dikarya</taxon>
        <taxon>Ascomycota</taxon>
        <taxon>Pezizomycotina</taxon>
        <taxon>Dothideomycetes</taxon>
        <taxon>Pleosporomycetidae</taxon>
        <taxon>Pleosporales</taxon>
        <taxon>Massarineae</taxon>
        <taxon>Massarinaceae</taxon>
        <taxon>Massarina</taxon>
    </lineage>
</organism>
<dbReference type="EMBL" id="MU006777">
    <property type="protein sequence ID" value="KAF2645244.1"/>
    <property type="molecule type" value="Genomic_DNA"/>
</dbReference>
<accession>A0A6A6SG62</accession>
<feature type="compositionally biased region" description="Low complexity" evidence="1">
    <location>
        <begin position="44"/>
        <end position="55"/>
    </location>
</feature>
<dbReference type="OrthoDB" id="5416172at2759"/>
<evidence type="ECO:0000256" key="1">
    <source>
        <dbReference type="SAM" id="MobiDB-lite"/>
    </source>
</evidence>
<dbReference type="AlphaFoldDB" id="A0A6A6SG62"/>
<dbReference type="Proteomes" id="UP000799753">
    <property type="component" value="Unassembled WGS sequence"/>
</dbReference>
<sequence>MTPDPHQGGRLEDMAATGTSIPNDAGQHRIIKSVPRPDQIDPNASDYAHANPAHAADNAFDIPRGAADRGVTGEVVTALGDQLPGSVEKKNLGDAGIDPRAKGSERYYKHARQPDEFDRLAQGDHDVRAAPGEEELSQEDLLDRRGAK</sequence>
<proteinExistence type="predicted"/>
<protein>
    <submittedName>
        <fullName evidence="2">Uncharacterized protein</fullName>
    </submittedName>
</protein>
<evidence type="ECO:0000313" key="2">
    <source>
        <dbReference type="EMBL" id="KAF2645244.1"/>
    </source>
</evidence>
<feature type="region of interest" description="Disordered" evidence="1">
    <location>
        <begin position="82"/>
        <end position="148"/>
    </location>
</feature>
<keyword evidence="3" id="KW-1185">Reference proteome</keyword>
<evidence type="ECO:0000313" key="3">
    <source>
        <dbReference type="Proteomes" id="UP000799753"/>
    </source>
</evidence>
<gene>
    <name evidence="2" type="ORF">P280DRAFT_531235</name>
</gene>